<sequence>MSNKFKVRAYCSSRACEYVHPDDVMVAINYETAYSLAHYYNESPSKPSCPRCGEAIAFYAHAIIEEPWFN</sequence>
<dbReference type="AlphaFoldDB" id="A0AA96RKM9"/>
<evidence type="ECO:0000313" key="2">
    <source>
        <dbReference type="Proteomes" id="UP001304650"/>
    </source>
</evidence>
<proteinExistence type="predicted"/>
<evidence type="ECO:0000313" key="1">
    <source>
        <dbReference type="EMBL" id="WNR42232.1"/>
    </source>
</evidence>
<dbReference type="RefSeq" id="WP_314795503.1">
    <property type="nucleotide sequence ID" value="NZ_CP130319.1"/>
</dbReference>
<dbReference type="Proteomes" id="UP001304650">
    <property type="component" value="Chromosome"/>
</dbReference>
<accession>A0AA96RKM9</accession>
<keyword evidence="2" id="KW-1185">Reference proteome</keyword>
<dbReference type="EMBL" id="CP130319">
    <property type="protein sequence ID" value="WNR42232.1"/>
    <property type="molecule type" value="Genomic_DNA"/>
</dbReference>
<protein>
    <submittedName>
        <fullName evidence="1">Uncharacterized protein</fullName>
    </submittedName>
</protein>
<gene>
    <name evidence="1" type="ORF">MJB10_13910</name>
</gene>
<reference evidence="1" key="1">
    <citation type="submission" date="2022-02" db="EMBL/GenBank/DDBJ databases">
        <title>Paenibacillus sp. MBLB1832 Whole Genome Shotgun Sequencing.</title>
        <authorList>
            <person name="Hwang C.Y."/>
            <person name="Cho E.-S."/>
            <person name="Seo M.-J."/>
        </authorList>
    </citation>
    <scope>NUCLEOTIDE SEQUENCE</scope>
    <source>
        <strain evidence="1">MBLB1832</strain>
    </source>
</reference>
<name>A0AA96RKM9_9BACL</name>
<organism evidence="1 2">
    <name type="scientific">Paenibacillus roseopurpureus</name>
    <dbReference type="NCBI Taxonomy" id="2918901"/>
    <lineage>
        <taxon>Bacteria</taxon>
        <taxon>Bacillati</taxon>
        <taxon>Bacillota</taxon>
        <taxon>Bacilli</taxon>
        <taxon>Bacillales</taxon>
        <taxon>Paenibacillaceae</taxon>
        <taxon>Paenibacillus</taxon>
    </lineage>
</organism>
<dbReference type="KEGG" id="proo:MJB10_13910"/>